<sequence>MQQKRAVGWLCALLAFTWAIAALRWVVVQRVWMSSDGRVGLGVMAGCRGVRAIAQMQLLEQEQEQEQELSRRRRESLLSWQK</sequence>
<dbReference type="EMBL" id="JBKAMQ010000002">
    <property type="protein sequence ID" value="MFN6508074.1"/>
    <property type="molecule type" value="Genomic_DNA"/>
</dbReference>
<evidence type="ECO:0000313" key="1">
    <source>
        <dbReference type="EMBL" id="MFN6508074.1"/>
    </source>
</evidence>
<organism evidence="1 2">
    <name type="scientific">Xanthomonas translucens pv. translucens</name>
    <dbReference type="NCBI Taxonomy" id="134875"/>
    <lineage>
        <taxon>Bacteria</taxon>
        <taxon>Pseudomonadati</taxon>
        <taxon>Pseudomonadota</taxon>
        <taxon>Gammaproteobacteria</taxon>
        <taxon>Lysobacterales</taxon>
        <taxon>Lysobacteraceae</taxon>
        <taxon>Xanthomonas</taxon>
        <taxon>Xanthomonas translucens group</taxon>
    </lineage>
</organism>
<dbReference type="Proteomes" id="UP001635788">
    <property type="component" value="Unassembled WGS sequence"/>
</dbReference>
<protein>
    <recommendedName>
        <fullName evidence="3">Secreted protein</fullName>
    </recommendedName>
</protein>
<evidence type="ECO:0008006" key="3">
    <source>
        <dbReference type="Google" id="ProtNLM"/>
    </source>
</evidence>
<comment type="caution">
    <text evidence="1">The sequence shown here is derived from an EMBL/GenBank/DDBJ whole genome shotgun (WGS) entry which is preliminary data.</text>
</comment>
<reference evidence="1 2" key="1">
    <citation type="submission" date="2024-12" db="EMBL/GenBank/DDBJ databases">
        <authorList>
            <person name="Alaofin S."/>
            <person name="Velasco D."/>
            <person name="Li D."/>
            <person name="Baldwin T."/>
            <person name="Liu Z."/>
            <person name="Schachterle J.K."/>
        </authorList>
    </citation>
    <scope>NUCLEOTIDE SEQUENCE [LARGE SCALE GENOMIC DNA]</scope>
    <source>
        <strain evidence="1 2">B1</strain>
    </source>
</reference>
<accession>A0ABW9KX67</accession>
<dbReference type="RefSeq" id="WP_064521727.1">
    <property type="nucleotide sequence ID" value="NZ_CP064001.1"/>
</dbReference>
<keyword evidence="2" id="KW-1185">Reference proteome</keyword>
<gene>
    <name evidence="1" type="ORF">ACK3FC_12815</name>
</gene>
<proteinExistence type="predicted"/>
<name>A0ABW9KX67_XANCT</name>
<evidence type="ECO:0000313" key="2">
    <source>
        <dbReference type="Proteomes" id="UP001635788"/>
    </source>
</evidence>